<evidence type="ECO:0000313" key="18">
    <source>
        <dbReference type="Proteomes" id="UP000703269"/>
    </source>
</evidence>
<dbReference type="Gene3D" id="3.90.650.10">
    <property type="entry name" value="PurM-like C-terminal domain"/>
    <property type="match status" value="1"/>
</dbReference>
<evidence type="ECO:0000256" key="9">
    <source>
        <dbReference type="ARBA" id="ARBA00023211"/>
    </source>
</evidence>
<evidence type="ECO:0000256" key="1">
    <source>
        <dbReference type="ARBA" id="ARBA00004686"/>
    </source>
</evidence>
<dbReference type="GO" id="GO:0005524">
    <property type="term" value="F:ATP binding"/>
    <property type="evidence" value="ECO:0007669"/>
    <property type="project" value="UniProtKB-UniRule"/>
</dbReference>
<dbReference type="Gene3D" id="3.30.1490.20">
    <property type="entry name" value="ATP-grasp fold, A domain"/>
    <property type="match status" value="1"/>
</dbReference>
<evidence type="ECO:0000256" key="15">
    <source>
        <dbReference type="PROSITE-ProRule" id="PRU00409"/>
    </source>
</evidence>
<dbReference type="PANTHER" id="PTHR10520:SF12">
    <property type="entry name" value="TRIFUNCTIONAL PURINE BIOSYNTHETIC PROTEIN ADENOSINE-3"/>
    <property type="match status" value="1"/>
</dbReference>
<dbReference type="InterPro" id="IPR036676">
    <property type="entry name" value="PurM-like_C_sf"/>
</dbReference>
<dbReference type="PANTHER" id="PTHR10520">
    <property type="entry name" value="TRIFUNCTIONAL PURINE BIOSYNTHETIC PROTEIN ADENOSINE-3-RELATED"/>
    <property type="match status" value="1"/>
</dbReference>
<dbReference type="SUPFAM" id="SSF52440">
    <property type="entry name" value="PreATP-grasp domain"/>
    <property type="match status" value="1"/>
</dbReference>
<name>A0A9P3LMF8_9APHY</name>
<dbReference type="InterPro" id="IPR010918">
    <property type="entry name" value="PurM-like_C_dom"/>
</dbReference>
<dbReference type="InterPro" id="IPR020562">
    <property type="entry name" value="PRibGlycinamide_synth_N"/>
</dbReference>
<dbReference type="InterPro" id="IPR013815">
    <property type="entry name" value="ATP_grasp_subdomain_1"/>
</dbReference>
<dbReference type="HAMAP" id="MF_00138">
    <property type="entry name" value="GARS"/>
    <property type="match status" value="1"/>
</dbReference>
<dbReference type="NCBIfam" id="TIGR00878">
    <property type="entry name" value="purM"/>
    <property type="match status" value="1"/>
</dbReference>
<evidence type="ECO:0000256" key="2">
    <source>
        <dbReference type="ARBA" id="ARBA00005174"/>
    </source>
</evidence>
<evidence type="ECO:0000256" key="7">
    <source>
        <dbReference type="ARBA" id="ARBA00022755"/>
    </source>
</evidence>
<dbReference type="InterPro" id="IPR020560">
    <property type="entry name" value="PRibGlycinamide_synth_C-dom"/>
</dbReference>
<evidence type="ECO:0000256" key="11">
    <source>
        <dbReference type="ARBA" id="ARBA00029388"/>
    </source>
</evidence>
<keyword evidence="4" id="KW-0436">Ligase</keyword>
<keyword evidence="7" id="KW-0658">Purine biosynthesis</keyword>
<comment type="pathway">
    <text evidence="1">Purine metabolism; IMP biosynthesis via de novo pathway; 5-amino-1-(5-phospho-D-ribosyl)imidazole from N(2)-formyl-N(1)-(5-phospho-D-ribosyl)glycinamide: step 2/2.</text>
</comment>
<reference evidence="17 18" key="1">
    <citation type="submission" date="2021-08" db="EMBL/GenBank/DDBJ databases">
        <title>Draft Genome Sequence of Phanerochaete sordida strain YK-624.</title>
        <authorList>
            <person name="Mori T."/>
            <person name="Dohra H."/>
            <person name="Suzuki T."/>
            <person name="Kawagishi H."/>
            <person name="Hirai H."/>
        </authorList>
    </citation>
    <scope>NUCLEOTIDE SEQUENCE [LARGE SCALE GENOMIC DNA]</scope>
    <source>
        <strain evidence="17 18">YK-624</strain>
    </source>
</reference>
<dbReference type="InterPro" id="IPR020561">
    <property type="entry name" value="PRibGlycinamid_synth_ATP-grasp"/>
</dbReference>
<comment type="similarity">
    <text evidence="3">In the N-terminal section; belongs to the GARS family.</text>
</comment>
<evidence type="ECO:0000256" key="14">
    <source>
        <dbReference type="ARBA" id="ARBA00049057"/>
    </source>
</evidence>
<comment type="similarity">
    <text evidence="12">In the C-terminal section; belongs to the AIR synthase family.</text>
</comment>
<dbReference type="InterPro" id="IPR016185">
    <property type="entry name" value="PreATP-grasp_dom_sf"/>
</dbReference>
<dbReference type="Gene3D" id="3.30.470.20">
    <property type="entry name" value="ATP-grasp fold, B domain"/>
    <property type="match status" value="1"/>
</dbReference>
<comment type="function">
    <text evidence="11">Catalyzes the second and fifth step in the 'de novo' purine biosynthesis pathway; contains phosphoribosylamine--glycine ligase (GARS) and phosphoribosylformylglycinamidine cyclo-ligase (AIRS) activities.</text>
</comment>
<evidence type="ECO:0000256" key="10">
    <source>
        <dbReference type="ARBA" id="ARBA00023268"/>
    </source>
</evidence>
<dbReference type="Pfam" id="PF02843">
    <property type="entry name" value="GARS_C"/>
    <property type="match status" value="1"/>
</dbReference>
<dbReference type="SMART" id="SM01209">
    <property type="entry name" value="GARS_A"/>
    <property type="match status" value="1"/>
</dbReference>
<dbReference type="FunFam" id="3.90.650.10:FF:000019">
    <property type="entry name" value="Trifunctional purine biosynthetic protein adenosine-3"/>
    <property type="match status" value="1"/>
</dbReference>
<dbReference type="InterPro" id="IPR037123">
    <property type="entry name" value="PRibGlycinamide_synth_C_sf"/>
</dbReference>
<dbReference type="Pfam" id="PF00586">
    <property type="entry name" value="AIRS"/>
    <property type="match status" value="1"/>
</dbReference>
<evidence type="ECO:0000313" key="17">
    <source>
        <dbReference type="EMBL" id="GJE99654.1"/>
    </source>
</evidence>
<keyword evidence="9" id="KW-0464">Manganese</keyword>
<gene>
    <name evidence="17" type="ORF">PsYK624_159250</name>
</gene>
<feature type="domain" description="ATP-grasp" evidence="16">
    <location>
        <begin position="111"/>
        <end position="321"/>
    </location>
</feature>
<dbReference type="GO" id="GO:0004637">
    <property type="term" value="F:phosphoribosylamine-glycine ligase activity"/>
    <property type="evidence" value="ECO:0007669"/>
    <property type="project" value="UniProtKB-EC"/>
</dbReference>
<dbReference type="Gene3D" id="3.40.50.20">
    <property type="match status" value="1"/>
</dbReference>
<dbReference type="InterPro" id="IPR020559">
    <property type="entry name" value="PRibGlycinamide_synth_CS"/>
</dbReference>
<comment type="caution">
    <text evidence="17">The sequence shown here is derived from an EMBL/GenBank/DDBJ whole genome shotgun (WGS) entry which is preliminary data.</text>
</comment>
<dbReference type="GO" id="GO:0006189">
    <property type="term" value="P:'de novo' IMP biosynthetic process"/>
    <property type="evidence" value="ECO:0007669"/>
    <property type="project" value="InterPro"/>
</dbReference>
<dbReference type="Gene3D" id="3.30.1330.10">
    <property type="entry name" value="PurM-like, N-terminal domain"/>
    <property type="match status" value="1"/>
</dbReference>
<dbReference type="AlphaFoldDB" id="A0A9P3LMF8"/>
<evidence type="ECO:0000256" key="6">
    <source>
        <dbReference type="ARBA" id="ARBA00022741"/>
    </source>
</evidence>
<sequence>MALRILLLGSGGREHALAWKLAHSALVDQIFVCPGNGGTSQVPKTKNISVGNNTFQELVAFATQEQISFVLPGPEQPLVDGVEEHFRKVGIPVFGPSQLAARMEGSKAFSKAFMERHNIPTAKFRVFAAAEYEQAVAYVKTCGFQVVLKASGLAAGKGVLIPETVDEAIAGLKEIMVDNVFGSAGSEVVIEELLTGPEISVLAFSDGYTVVPLPAAQDHKRIGEGDTGPNTGGMGAYAPAPIATPEIMERIMKESLQPTIAGMRKEGYPFLGMLFTGFMLTADGPKVLEYNVRFGDPETEALMLLLSEKTDLAAVCLACVERRLDAVHIETRPGFAVAVVLASAGYPGSYPKGKKITVMGALPEDTVAFHAGTVSSGEDVVTSGGRVIAVSAYASTLKGALDAAYSGVDKIEFEGKTFRRDIAHRALQASTSAPKLTYAQAGVDVDAGNSLVDTIKPYVRATRRSGADAEIGGFGGVFDLKATGYTDPVLVSGTDGVGTKLKVAIETGIHDFVGIDLVAMSVNDLIVQGAEPLYFLDYFACSKLDVAQAATVVKGIAEGCKLAGCALIGGETAEMPGMYHEGDYDLAGFAVGAVERALILPTPDIAPGDVLLGLPSSGVHSNGFSLVRKVVARSGLTWASACPWAPAASLGHALLAPTKIYIRALLPLVQAGLVKGMSHITGGGFTENIPRVLPKDTGCTVDAAAWPLPPVFRFIMQHGGVEPLEMARTFNNGIGMVLIVAQDKVGAVTEKLAAAGEQVFRIGEVTAEPGVQMLNLDKWHA</sequence>
<dbReference type="InterPro" id="IPR011054">
    <property type="entry name" value="Rudment_hybrid_motif"/>
</dbReference>
<dbReference type="GO" id="GO:0046084">
    <property type="term" value="P:adenine biosynthetic process"/>
    <property type="evidence" value="ECO:0007669"/>
    <property type="project" value="TreeGrafter"/>
</dbReference>
<dbReference type="EMBL" id="BPQB01000115">
    <property type="protein sequence ID" value="GJE99654.1"/>
    <property type="molecule type" value="Genomic_DNA"/>
</dbReference>
<dbReference type="InterPro" id="IPR011761">
    <property type="entry name" value="ATP-grasp"/>
</dbReference>
<dbReference type="SUPFAM" id="SSF56059">
    <property type="entry name" value="Glutathione synthetase ATP-binding domain-like"/>
    <property type="match status" value="1"/>
</dbReference>
<dbReference type="FunFam" id="3.30.470.20:FF:000018">
    <property type="entry name" value="Trifunctional purine biosynthetic protein adenosine-3"/>
    <property type="match status" value="1"/>
</dbReference>
<protein>
    <submittedName>
        <fullName evidence="17">Aminoimidazole ribonucleotide synthetase</fullName>
    </submittedName>
</protein>
<keyword evidence="10" id="KW-0511">Multifunctional enzyme</keyword>
<dbReference type="FunFam" id="3.40.50.20:FF:000006">
    <property type="entry name" value="Phosphoribosylamine--glycine ligase, chloroplastic"/>
    <property type="match status" value="1"/>
</dbReference>
<dbReference type="HAMAP" id="MF_00741">
    <property type="entry name" value="AIRS"/>
    <property type="match status" value="1"/>
</dbReference>
<dbReference type="SUPFAM" id="SSF55326">
    <property type="entry name" value="PurM N-terminal domain-like"/>
    <property type="match status" value="1"/>
</dbReference>
<keyword evidence="8 15" id="KW-0067">ATP-binding</keyword>
<dbReference type="SMART" id="SM01210">
    <property type="entry name" value="GARS_C"/>
    <property type="match status" value="1"/>
</dbReference>
<keyword evidence="5" id="KW-0479">Metal-binding</keyword>
<evidence type="ECO:0000256" key="13">
    <source>
        <dbReference type="ARBA" id="ARBA00047843"/>
    </source>
</evidence>
<dbReference type="SUPFAM" id="SSF56042">
    <property type="entry name" value="PurM C-terminal domain-like"/>
    <property type="match status" value="1"/>
</dbReference>
<comment type="catalytic activity">
    <reaction evidence="14">
        <text>2-formamido-N(1)-(5-O-phospho-beta-D-ribosyl)acetamidine + ATP = 5-amino-1-(5-phospho-beta-D-ribosyl)imidazole + ADP + phosphate + H(+)</text>
        <dbReference type="Rhea" id="RHEA:23032"/>
        <dbReference type="ChEBI" id="CHEBI:15378"/>
        <dbReference type="ChEBI" id="CHEBI:30616"/>
        <dbReference type="ChEBI" id="CHEBI:43474"/>
        <dbReference type="ChEBI" id="CHEBI:137981"/>
        <dbReference type="ChEBI" id="CHEBI:147287"/>
        <dbReference type="ChEBI" id="CHEBI:456216"/>
        <dbReference type="EC" id="6.3.3.1"/>
    </reaction>
</comment>
<accession>A0A9P3LMF8</accession>
<evidence type="ECO:0000256" key="8">
    <source>
        <dbReference type="ARBA" id="ARBA00022840"/>
    </source>
</evidence>
<dbReference type="InterPro" id="IPR000115">
    <property type="entry name" value="PRibGlycinamide_synth"/>
</dbReference>
<dbReference type="Pfam" id="PF02769">
    <property type="entry name" value="AIRS_C"/>
    <property type="match status" value="1"/>
</dbReference>
<evidence type="ECO:0000256" key="5">
    <source>
        <dbReference type="ARBA" id="ARBA00022723"/>
    </source>
</evidence>
<dbReference type="InterPro" id="IPR016188">
    <property type="entry name" value="PurM-like_N"/>
</dbReference>
<dbReference type="FunFam" id="3.90.600.10:FF:000001">
    <property type="entry name" value="Trifunctional purine biosynthetic protein adenosine-3"/>
    <property type="match status" value="1"/>
</dbReference>
<dbReference type="Proteomes" id="UP000703269">
    <property type="component" value="Unassembled WGS sequence"/>
</dbReference>
<evidence type="ECO:0000256" key="4">
    <source>
        <dbReference type="ARBA" id="ARBA00022598"/>
    </source>
</evidence>
<evidence type="ECO:0000256" key="3">
    <source>
        <dbReference type="ARBA" id="ARBA00007423"/>
    </source>
</evidence>
<dbReference type="PROSITE" id="PS00184">
    <property type="entry name" value="GARS"/>
    <property type="match status" value="1"/>
</dbReference>
<dbReference type="CDD" id="cd02196">
    <property type="entry name" value="PurM"/>
    <property type="match status" value="1"/>
</dbReference>
<dbReference type="GO" id="GO:0005829">
    <property type="term" value="C:cytosol"/>
    <property type="evidence" value="ECO:0007669"/>
    <property type="project" value="TreeGrafter"/>
</dbReference>
<comment type="pathway">
    <text evidence="2">Purine metabolism; IMP biosynthesis via de novo pathway; N(1)-(5-phospho-D-ribosyl)glycinamide from 5-phospho-alpha-D-ribose 1-diphosphate: step 2/2.</text>
</comment>
<dbReference type="GO" id="GO:0046872">
    <property type="term" value="F:metal ion binding"/>
    <property type="evidence" value="ECO:0007669"/>
    <property type="project" value="UniProtKB-KW"/>
</dbReference>
<dbReference type="InterPro" id="IPR004733">
    <property type="entry name" value="PurM_cligase"/>
</dbReference>
<dbReference type="GO" id="GO:0004641">
    <property type="term" value="F:phosphoribosylformylglycinamidine cyclo-ligase activity"/>
    <property type="evidence" value="ECO:0007669"/>
    <property type="project" value="UniProtKB-EC"/>
</dbReference>
<organism evidence="17 18">
    <name type="scientific">Phanerochaete sordida</name>
    <dbReference type="NCBI Taxonomy" id="48140"/>
    <lineage>
        <taxon>Eukaryota</taxon>
        <taxon>Fungi</taxon>
        <taxon>Dikarya</taxon>
        <taxon>Basidiomycota</taxon>
        <taxon>Agaricomycotina</taxon>
        <taxon>Agaricomycetes</taxon>
        <taxon>Polyporales</taxon>
        <taxon>Phanerochaetaceae</taxon>
        <taxon>Phanerochaete</taxon>
    </lineage>
</organism>
<dbReference type="NCBIfam" id="TIGR00877">
    <property type="entry name" value="purD"/>
    <property type="match status" value="1"/>
</dbReference>
<dbReference type="InterPro" id="IPR036921">
    <property type="entry name" value="PurM-like_N_sf"/>
</dbReference>
<dbReference type="SUPFAM" id="SSF51246">
    <property type="entry name" value="Rudiment single hybrid motif"/>
    <property type="match status" value="1"/>
</dbReference>
<comment type="catalytic activity">
    <reaction evidence="13">
        <text>5-phospho-beta-D-ribosylamine + glycine + ATP = N(1)-(5-phospho-beta-D-ribosyl)glycinamide + ADP + phosphate + H(+)</text>
        <dbReference type="Rhea" id="RHEA:17453"/>
        <dbReference type="ChEBI" id="CHEBI:15378"/>
        <dbReference type="ChEBI" id="CHEBI:30616"/>
        <dbReference type="ChEBI" id="CHEBI:43474"/>
        <dbReference type="ChEBI" id="CHEBI:57305"/>
        <dbReference type="ChEBI" id="CHEBI:58681"/>
        <dbReference type="ChEBI" id="CHEBI:143788"/>
        <dbReference type="ChEBI" id="CHEBI:456216"/>
        <dbReference type="EC" id="6.3.4.13"/>
    </reaction>
</comment>
<keyword evidence="6 15" id="KW-0547">Nucleotide-binding</keyword>
<dbReference type="OrthoDB" id="2018833at2759"/>
<dbReference type="Gene3D" id="3.90.600.10">
    <property type="entry name" value="Phosphoribosylglycinamide synthetase, C-terminal domain"/>
    <property type="match status" value="1"/>
</dbReference>
<evidence type="ECO:0000259" key="16">
    <source>
        <dbReference type="PROSITE" id="PS50975"/>
    </source>
</evidence>
<proteinExistence type="inferred from homology"/>
<dbReference type="FunFam" id="3.30.1330.10:FF:000001">
    <property type="entry name" value="Phosphoribosylformylglycinamidine cyclo-ligase"/>
    <property type="match status" value="1"/>
</dbReference>
<keyword evidence="18" id="KW-1185">Reference proteome</keyword>
<dbReference type="PROSITE" id="PS50975">
    <property type="entry name" value="ATP_GRASP"/>
    <property type="match status" value="1"/>
</dbReference>
<dbReference type="Pfam" id="PF02844">
    <property type="entry name" value="GARS_N"/>
    <property type="match status" value="1"/>
</dbReference>
<dbReference type="Pfam" id="PF01071">
    <property type="entry name" value="GARS_A"/>
    <property type="match status" value="1"/>
</dbReference>
<evidence type="ECO:0000256" key="12">
    <source>
        <dbReference type="ARBA" id="ARBA00029444"/>
    </source>
</evidence>